<dbReference type="STRING" id="1611254.A0A2G5T9R6"/>
<keyword evidence="3" id="KW-1185">Reference proteome</keyword>
<reference evidence="3" key="1">
    <citation type="submission" date="2017-10" db="EMBL/GenBank/DDBJ databases">
        <title>Rapid genome shrinkage in a self-fertile nematode reveals novel sperm competition proteins.</title>
        <authorList>
            <person name="Yin D."/>
            <person name="Schwarz E.M."/>
            <person name="Thomas C.G."/>
            <person name="Felde R.L."/>
            <person name="Korf I.F."/>
            <person name="Cutter A.D."/>
            <person name="Schartner C.M."/>
            <person name="Ralston E.J."/>
            <person name="Meyer B.J."/>
            <person name="Haag E.S."/>
        </authorList>
    </citation>
    <scope>NUCLEOTIDE SEQUENCE [LARGE SCALE GENOMIC DNA]</scope>
    <source>
        <strain evidence="3">JU1422</strain>
    </source>
</reference>
<accession>A0A2G5T9R6</accession>
<dbReference type="AlphaFoldDB" id="A0A2G5T9R6"/>
<dbReference type="Pfam" id="PF14214">
    <property type="entry name" value="Helitron_like_N"/>
    <property type="match status" value="1"/>
</dbReference>
<dbReference type="PANTHER" id="PTHR10492:SF57">
    <property type="entry name" value="ATP-DEPENDENT DNA HELICASE"/>
    <property type="match status" value="1"/>
</dbReference>
<organism evidence="2 3">
    <name type="scientific">Caenorhabditis nigoni</name>
    <dbReference type="NCBI Taxonomy" id="1611254"/>
    <lineage>
        <taxon>Eukaryota</taxon>
        <taxon>Metazoa</taxon>
        <taxon>Ecdysozoa</taxon>
        <taxon>Nematoda</taxon>
        <taxon>Chromadorea</taxon>
        <taxon>Rhabditida</taxon>
        <taxon>Rhabditina</taxon>
        <taxon>Rhabditomorpha</taxon>
        <taxon>Rhabditoidea</taxon>
        <taxon>Rhabditidae</taxon>
        <taxon>Peloderinae</taxon>
        <taxon>Caenorhabditis</taxon>
    </lineage>
</organism>
<comment type="caution">
    <text evidence="2">The sequence shown here is derived from an EMBL/GenBank/DDBJ whole genome shotgun (WGS) entry which is preliminary data.</text>
</comment>
<evidence type="ECO:0000313" key="2">
    <source>
        <dbReference type="EMBL" id="PIC24134.1"/>
    </source>
</evidence>
<name>A0A2G5T9R6_9PELO</name>
<evidence type="ECO:0000313" key="3">
    <source>
        <dbReference type="Proteomes" id="UP000230233"/>
    </source>
</evidence>
<evidence type="ECO:0000259" key="1">
    <source>
        <dbReference type="Pfam" id="PF14214"/>
    </source>
</evidence>
<sequence>METLRGLQDYVVGDEAGPVGTRIKLPSSFKGSPRDMVQQYQDAMAVVARYGKPDFFLTMTCNPKWDEIQECLFSGQTASDRPDIVARVFQLKKFWHTSMSLNFKKRGLPHMHMLIIMKSGSKLRTAADVDRVISAELPDKNDDPELYELVSTTMMHRPCGVHNPNASCMKQTENNGKKCEKKFPKAFRETTSTETDGFPAYRRRDDGRGIDYKIGNARVMLTNEHVVPFNPWILRKYKCHVNLEACGTVSAVKYIYKYVYKGTTRAAIQIKIVDGKETEVIDEIKQYLDTRFVCSPEAMHHLYGFPMSYRSVSVVQMSIHLPGEQNVMFQRGEEAVAVNNAQSKNTQLTAWFEINKKSQESVLPDGTFPLHLKDSRNYVYHQMPEYFTWNRGENLWKPRKTKEFALGRMYFISPRNREKYALRQLLLYRKGATSFEDLLTVEGHKWETFIEAARAAGYLSDDKMYERTLSEEAGFHSASQLRSLFVMLLLFETLNNPEELWEKFLEDLCEDFKHQGFSQTESLLITFTKFCMSGWMSRGR</sequence>
<gene>
    <name evidence="2" type="primary">Cnig_chr_V.g17579</name>
    <name evidence="2" type="ORF">B9Z55_017579</name>
</gene>
<dbReference type="PANTHER" id="PTHR10492">
    <property type="match status" value="1"/>
</dbReference>
<feature type="domain" description="Helitron helicase-like" evidence="1">
    <location>
        <begin position="3"/>
        <end position="115"/>
    </location>
</feature>
<dbReference type="EMBL" id="PDUG01000005">
    <property type="protein sequence ID" value="PIC24134.1"/>
    <property type="molecule type" value="Genomic_DNA"/>
</dbReference>
<dbReference type="Proteomes" id="UP000230233">
    <property type="component" value="Chromosome V"/>
</dbReference>
<protein>
    <recommendedName>
        <fullName evidence="1">Helitron helicase-like domain-containing protein</fullName>
    </recommendedName>
</protein>
<dbReference type="InterPro" id="IPR025476">
    <property type="entry name" value="Helitron_helicase-like"/>
</dbReference>
<dbReference type="OrthoDB" id="10055660at2759"/>
<proteinExistence type="predicted"/>